<evidence type="ECO:0000313" key="2">
    <source>
        <dbReference type="Proteomes" id="UP000837857"/>
    </source>
</evidence>
<evidence type="ECO:0008006" key="3">
    <source>
        <dbReference type="Google" id="ProtNLM"/>
    </source>
</evidence>
<proteinExistence type="predicted"/>
<organism evidence="1 2">
    <name type="scientific">Iphiclides podalirius</name>
    <name type="common">scarce swallowtail</name>
    <dbReference type="NCBI Taxonomy" id="110791"/>
    <lineage>
        <taxon>Eukaryota</taxon>
        <taxon>Metazoa</taxon>
        <taxon>Ecdysozoa</taxon>
        <taxon>Arthropoda</taxon>
        <taxon>Hexapoda</taxon>
        <taxon>Insecta</taxon>
        <taxon>Pterygota</taxon>
        <taxon>Neoptera</taxon>
        <taxon>Endopterygota</taxon>
        <taxon>Lepidoptera</taxon>
        <taxon>Glossata</taxon>
        <taxon>Ditrysia</taxon>
        <taxon>Papilionoidea</taxon>
        <taxon>Papilionidae</taxon>
        <taxon>Papilioninae</taxon>
        <taxon>Iphiclides</taxon>
    </lineage>
</organism>
<accession>A0ABN8I3H0</accession>
<keyword evidence="2" id="KW-1185">Reference proteome</keyword>
<feature type="non-terminal residue" evidence="1">
    <location>
        <position position="1"/>
    </location>
</feature>
<protein>
    <recommendedName>
        <fullName evidence="3">Photosystem II reaction center Psb28 protein</fullName>
    </recommendedName>
</protein>
<reference evidence="1" key="1">
    <citation type="submission" date="2022-03" db="EMBL/GenBank/DDBJ databases">
        <authorList>
            <person name="Martin H S."/>
        </authorList>
    </citation>
    <scope>NUCLEOTIDE SEQUENCE</scope>
</reference>
<dbReference type="EMBL" id="OW152827">
    <property type="protein sequence ID" value="CAH2044252.1"/>
    <property type="molecule type" value="Genomic_DNA"/>
</dbReference>
<sequence length="109" mass="12128">MVRTLRIPGSLPMTGGSDRFRHRNNYDPFFVTVTASAKKGYVLSYLEVSAITDAAGEVSFELVRGQTGARSMVFQLVSNRSDFLAYSYLAYGIREEEYKKVTSVSLARG</sequence>
<dbReference type="Proteomes" id="UP000837857">
    <property type="component" value="Chromosome 15"/>
</dbReference>
<name>A0ABN8I3H0_9NEOP</name>
<evidence type="ECO:0000313" key="1">
    <source>
        <dbReference type="EMBL" id="CAH2044252.1"/>
    </source>
</evidence>
<gene>
    <name evidence="1" type="ORF">IPOD504_LOCUS4652</name>
</gene>